<accession>A0A198UMN1</accession>
<sequence length="45" mass="5352">MIPSFRTKTNKTDSQSYIWLSHQFKNTKTLPWLPFLPIKWVDLSG</sequence>
<protein>
    <submittedName>
        <fullName evidence="1">Uncharacterized protein</fullName>
    </submittedName>
</protein>
<name>A0A198UMN1_MORCA</name>
<organism evidence="1 2">
    <name type="scientific">Moraxella catarrhalis</name>
    <name type="common">Branhamella catarrhalis</name>
    <dbReference type="NCBI Taxonomy" id="480"/>
    <lineage>
        <taxon>Bacteria</taxon>
        <taxon>Pseudomonadati</taxon>
        <taxon>Pseudomonadota</taxon>
        <taxon>Gammaproteobacteria</taxon>
        <taxon>Moraxellales</taxon>
        <taxon>Moraxellaceae</taxon>
        <taxon>Moraxella</taxon>
    </lineage>
</organism>
<evidence type="ECO:0000313" key="1">
    <source>
        <dbReference type="EMBL" id="OAU97748.1"/>
    </source>
</evidence>
<evidence type="ECO:0000313" key="2">
    <source>
        <dbReference type="Proteomes" id="UP000078228"/>
    </source>
</evidence>
<dbReference type="Proteomes" id="UP000078228">
    <property type="component" value="Unassembled WGS sequence"/>
</dbReference>
<dbReference type="EMBL" id="LXHC01000005">
    <property type="protein sequence ID" value="OAU97748.1"/>
    <property type="molecule type" value="Genomic_DNA"/>
</dbReference>
<reference evidence="1 2" key="1">
    <citation type="journal article" date="2016" name="Genome Biol. Evol.">
        <title>Comparative Genomic Analyses of the Moraxella catarrhalis Serosensitive and Seroresistant Lineages Demonstrate Their Independent Evolution.</title>
        <authorList>
            <person name="Earl J.P."/>
            <person name="de Vries S.P."/>
            <person name="Ahmed A."/>
            <person name="Powell E."/>
            <person name="Schultz M.P."/>
            <person name="Hermans P.W."/>
            <person name="Hill D.J."/>
            <person name="Zhou Z."/>
            <person name="Constantinidou C.I."/>
            <person name="Hu F.Z."/>
            <person name="Bootsma H.J."/>
            <person name="Ehrlich G.D."/>
        </authorList>
    </citation>
    <scope>NUCLEOTIDE SEQUENCE [LARGE SCALE GENOMIC DNA]</scope>
    <source>
        <strain evidence="1 2">Z7542</strain>
    </source>
</reference>
<proteinExistence type="predicted"/>
<dbReference type="PATRIC" id="fig|480.237.peg.589"/>
<gene>
    <name evidence="1" type="ORF">AO384_0434</name>
</gene>
<dbReference type="AlphaFoldDB" id="A0A198UMN1"/>
<keyword evidence="2" id="KW-1185">Reference proteome</keyword>
<comment type="caution">
    <text evidence="1">The sequence shown here is derived from an EMBL/GenBank/DDBJ whole genome shotgun (WGS) entry which is preliminary data.</text>
</comment>